<evidence type="ECO:0000256" key="6">
    <source>
        <dbReference type="ARBA" id="ARBA00023136"/>
    </source>
</evidence>
<keyword evidence="7" id="KW-0046">Antibiotic resistance</keyword>
<dbReference type="PROSITE" id="PS50850">
    <property type="entry name" value="MFS"/>
    <property type="match status" value="1"/>
</dbReference>
<feature type="transmembrane region" description="Helical" evidence="9">
    <location>
        <begin position="147"/>
        <end position="165"/>
    </location>
</feature>
<dbReference type="InterPro" id="IPR011701">
    <property type="entry name" value="MFS"/>
</dbReference>
<feature type="region of interest" description="Disordered" evidence="8">
    <location>
        <begin position="472"/>
        <end position="507"/>
    </location>
</feature>
<gene>
    <name evidence="11" type="ORF">CP977_31150</name>
</gene>
<evidence type="ECO:0000256" key="2">
    <source>
        <dbReference type="ARBA" id="ARBA00022448"/>
    </source>
</evidence>
<dbReference type="GeneID" id="95458223"/>
<evidence type="ECO:0000256" key="8">
    <source>
        <dbReference type="SAM" id="MobiDB-lite"/>
    </source>
</evidence>
<feature type="transmembrane region" description="Helical" evidence="9">
    <location>
        <begin position="417"/>
        <end position="438"/>
    </location>
</feature>
<accession>A0ABX6BPG9</accession>
<dbReference type="RefSeq" id="WP_152371257.1">
    <property type="nucleotide sequence ID" value="NZ_CP023693.1"/>
</dbReference>
<evidence type="ECO:0000313" key="11">
    <source>
        <dbReference type="EMBL" id="QEV36081.1"/>
    </source>
</evidence>
<feature type="transmembrane region" description="Helical" evidence="9">
    <location>
        <begin position="59"/>
        <end position="78"/>
    </location>
</feature>
<feature type="transmembrane region" description="Helical" evidence="9">
    <location>
        <begin position="177"/>
        <end position="196"/>
    </location>
</feature>
<sequence length="507" mass="51201">MVEPSSGTPQDDGRGNGAVRPRALLPSLMFTSLTVSVISTLGAPMVPTIAREQHVSLSAAQWVLTATLLAGAVAGPVLGRLGDGPRRRAAIQASLVGVLVGSVLAATAPGLPLLLAGRALQGMGMGLLPLTIAVARDHLPPKRMRSGIASLSITTSVGAGIGYPLTGVIAQHLDHRAGFWFAALLSAAALVVVRWVVPEGSSTPSRPLDLAGAALLCSGLALVLLAVSQGVAWGPVSGATLGCLGGGAVLLALWVFQARRTPHPLVDVRLMRNRAVLAANTTALLTGVGMFGVLSLVNLYTQVPAEAGYGFHLSLTATGLVLLPMSVGSVAANRLASALVSRFGPFRVLPLGSLVVTLDLVALALWRDHMAVLVLGTFLLGAGVGAAYAVMPLLIVRHVPASETGSATSFNQVLRTVGGSVGSAAISAIMLAFTPAGSLLPDDAAYTTALLATAAATFLGVVAAVALPPRRSTAPVTGSAVVTRGTARGGRITGPAASGTDRRNSGR</sequence>
<evidence type="ECO:0000256" key="7">
    <source>
        <dbReference type="ARBA" id="ARBA00023251"/>
    </source>
</evidence>
<comment type="subcellular location">
    <subcellularLocation>
        <location evidence="1">Cell membrane</location>
        <topology evidence="1">Multi-pass membrane protein</topology>
    </subcellularLocation>
</comment>
<proteinExistence type="predicted"/>
<evidence type="ECO:0000256" key="5">
    <source>
        <dbReference type="ARBA" id="ARBA00022989"/>
    </source>
</evidence>
<dbReference type="SUPFAM" id="SSF103473">
    <property type="entry name" value="MFS general substrate transporter"/>
    <property type="match status" value="1"/>
</dbReference>
<feature type="domain" description="Major facilitator superfamily (MFS) profile" evidence="10">
    <location>
        <begin position="20"/>
        <end position="472"/>
    </location>
</feature>
<dbReference type="Proteomes" id="UP000326029">
    <property type="component" value="Chromosome"/>
</dbReference>
<name>A0ABX6BPG9_9ACTN</name>
<evidence type="ECO:0000256" key="1">
    <source>
        <dbReference type="ARBA" id="ARBA00004651"/>
    </source>
</evidence>
<dbReference type="PANTHER" id="PTHR42718">
    <property type="entry name" value="MAJOR FACILITATOR SUPERFAMILY MULTIDRUG TRANSPORTER MFSC"/>
    <property type="match status" value="1"/>
</dbReference>
<evidence type="ECO:0000256" key="3">
    <source>
        <dbReference type="ARBA" id="ARBA00022475"/>
    </source>
</evidence>
<protein>
    <submittedName>
        <fullName evidence="11">MFS transporter</fullName>
    </submittedName>
</protein>
<keyword evidence="5 9" id="KW-1133">Transmembrane helix</keyword>
<dbReference type="InterPro" id="IPR020846">
    <property type="entry name" value="MFS_dom"/>
</dbReference>
<feature type="transmembrane region" description="Helical" evidence="9">
    <location>
        <begin position="115"/>
        <end position="135"/>
    </location>
</feature>
<keyword evidence="3" id="KW-1003">Cell membrane</keyword>
<evidence type="ECO:0000256" key="9">
    <source>
        <dbReference type="SAM" id="Phobius"/>
    </source>
</evidence>
<feature type="transmembrane region" description="Helical" evidence="9">
    <location>
        <begin position="309"/>
        <end position="336"/>
    </location>
</feature>
<feature type="transmembrane region" description="Helical" evidence="9">
    <location>
        <begin position="233"/>
        <end position="256"/>
    </location>
</feature>
<keyword evidence="12" id="KW-1185">Reference proteome</keyword>
<feature type="transmembrane region" description="Helical" evidence="9">
    <location>
        <begin position="372"/>
        <end position="396"/>
    </location>
</feature>
<dbReference type="PANTHER" id="PTHR42718:SF46">
    <property type="entry name" value="BLR6921 PROTEIN"/>
    <property type="match status" value="1"/>
</dbReference>
<feature type="transmembrane region" description="Helical" evidence="9">
    <location>
        <begin position="444"/>
        <end position="467"/>
    </location>
</feature>
<keyword evidence="6 9" id="KW-0472">Membrane</keyword>
<dbReference type="Gene3D" id="1.20.1250.20">
    <property type="entry name" value="MFS general substrate transporter like domains"/>
    <property type="match status" value="1"/>
</dbReference>
<feature type="transmembrane region" description="Helical" evidence="9">
    <location>
        <begin position="348"/>
        <end position="366"/>
    </location>
</feature>
<reference evidence="11 12" key="1">
    <citation type="submission" date="2017-09" db="EMBL/GenBank/DDBJ databases">
        <authorList>
            <person name="Lee N."/>
            <person name="Cho B.-K."/>
        </authorList>
    </citation>
    <scope>NUCLEOTIDE SEQUENCE [LARGE SCALE GENOMIC DNA]</scope>
    <source>
        <strain evidence="11 12">ATCC 19740</strain>
    </source>
</reference>
<feature type="transmembrane region" description="Helical" evidence="9">
    <location>
        <begin position="90"/>
        <end position="109"/>
    </location>
</feature>
<dbReference type="InterPro" id="IPR036259">
    <property type="entry name" value="MFS_trans_sf"/>
</dbReference>
<keyword evidence="2" id="KW-0813">Transport</keyword>
<dbReference type="Gene3D" id="1.20.1720.10">
    <property type="entry name" value="Multidrug resistance protein D"/>
    <property type="match status" value="1"/>
</dbReference>
<evidence type="ECO:0000313" key="12">
    <source>
        <dbReference type="Proteomes" id="UP000326029"/>
    </source>
</evidence>
<organism evidence="11 12">
    <name type="scientific">Streptomyces cinereoruber</name>
    <dbReference type="NCBI Taxonomy" id="67260"/>
    <lineage>
        <taxon>Bacteria</taxon>
        <taxon>Bacillati</taxon>
        <taxon>Actinomycetota</taxon>
        <taxon>Actinomycetes</taxon>
        <taxon>Kitasatosporales</taxon>
        <taxon>Streptomycetaceae</taxon>
        <taxon>Streptomyces</taxon>
    </lineage>
</organism>
<evidence type="ECO:0000256" key="4">
    <source>
        <dbReference type="ARBA" id="ARBA00022692"/>
    </source>
</evidence>
<keyword evidence="4 9" id="KW-0812">Transmembrane</keyword>
<feature type="transmembrane region" description="Helical" evidence="9">
    <location>
        <begin position="208"/>
        <end position="227"/>
    </location>
</feature>
<evidence type="ECO:0000259" key="10">
    <source>
        <dbReference type="PROSITE" id="PS50850"/>
    </source>
</evidence>
<dbReference type="EMBL" id="CP023693">
    <property type="protein sequence ID" value="QEV36081.1"/>
    <property type="molecule type" value="Genomic_DNA"/>
</dbReference>
<feature type="transmembrane region" description="Helical" evidence="9">
    <location>
        <begin position="277"/>
        <end position="297"/>
    </location>
</feature>
<dbReference type="CDD" id="cd17504">
    <property type="entry name" value="MFS_MMR_MDR_like"/>
    <property type="match status" value="1"/>
</dbReference>
<dbReference type="Pfam" id="PF07690">
    <property type="entry name" value="MFS_1"/>
    <property type="match status" value="1"/>
</dbReference>
<feature type="transmembrane region" description="Helical" evidence="9">
    <location>
        <begin position="23"/>
        <end position="47"/>
    </location>
</feature>